<name>A0ABP4MSY5_9MICO</name>
<feature type="transmembrane region" description="Helical" evidence="1">
    <location>
        <begin position="46"/>
        <end position="62"/>
    </location>
</feature>
<gene>
    <name evidence="2" type="ORF">GCM10009691_25460</name>
</gene>
<keyword evidence="1" id="KW-1133">Transmembrane helix</keyword>
<keyword evidence="3" id="KW-1185">Reference proteome</keyword>
<comment type="caution">
    <text evidence="2">The sequence shown here is derived from an EMBL/GenBank/DDBJ whole genome shotgun (WGS) entry which is preliminary data.</text>
</comment>
<proteinExistence type="predicted"/>
<dbReference type="RefSeq" id="WP_346036362.1">
    <property type="nucleotide sequence ID" value="NZ_BAAALY010000012.1"/>
</dbReference>
<feature type="transmembrane region" description="Helical" evidence="1">
    <location>
        <begin position="69"/>
        <end position="86"/>
    </location>
</feature>
<organism evidence="2 3">
    <name type="scientific">Brevibacterium picturae</name>
    <dbReference type="NCBI Taxonomy" id="260553"/>
    <lineage>
        <taxon>Bacteria</taxon>
        <taxon>Bacillati</taxon>
        <taxon>Actinomycetota</taxon>
        <taxon>Actinomycetes</taxon>
        <taxon>Micrococcales</taxon>
        <taxon>Brevibacteriaceae</taxon>
        <taxon>Brevibacterium</taxon>
    </lineage>
</organism>
<dbReference type="Proteomes" id="UP001501791">
    <property type="component" value="Unassembled WGS sequence"/>
</dbReference>
<keyword evidence="1" id="KW-0472">Membrane</keyword>
<dbReference type="EMBL" id="BAAALY010000012">
    <property type="protein sequence ID" value="GAA1549803.1"/>
    <property type="molecule type" value="Genomic_DNA"/>
</dbReference>
<evidence type="ECO:0000313" key="3">
    <source>
        <dbReference type="Proteomes" id="UP001501791"/>
    </source>
</evidence>
<reference evidence="3" key="1">
    <citation type="journal article" date="2019" name="Int. J. Syst. Evol. Microbiol.">
        <title>The Global Catalogue of Microorganisms (GCM) 10K type strain sequencing project: providing services to taxonomists for standard genome sequencing and annotation.</title>
        <authorList>
            <consortium name="The Broad Institute Genomics Platform"/>
            <consortium name="The Broad Institute Genome Sequencing Center for Infectious Disease"/>
            <person name="Wu L."/>
            <person name="Ma J."/>
        </authorList>
    </citation>
    <scope>NUCLEOTIDE SEQUENCE [LARGE SCALE GENOMIC DNA]</scope>
    <source>
        <strain evidence="3">JCM 13319</strain>
    </source>
</reference>
<sequence>MRTVRVIVVIAALTMLGAGGWARLDPTGFAAATNWPNHVHFLHDAGVFQIGIGLMMLLALWWHDPIGVVLSGFIFTNTFHALNHMLDLEHGGHTYDAWLFLALSILAGVGLVVRLRWTRRLVIDHSEDARVEGEV</sequence>
<protein>
    <submittedName>
        <fullName evidence="2">Uncharacterized protein</fullName>
    </submittedName>
</protein>
<evidence type="ECO:0000256" key="1">
    <source>
        <dbReference type="SAM" id="Phobius"/>
    </source>
</evidence>
<accession>A0ABP4MSY5</accession>
<feature type="transmembrane region" description="Helical" evidence="1">
    <location>
        <begin position="98"/>
        <end position="117"/>
    </location>
</feature>
<evidence type="ECO:0000313" key="2">
    <source>
        <dbReference type="EMBL" id="GAA1549803.1"/>
    </source>
</evidence>
<keyword evidence="1" id="KW-0812">Transmembrane</keyword>